<sequence>HHNIHDNRLKTTGSRPSIACNNKSWSPPPRDCLKLNVDAHLSDGGHWGLGMVLRREDGRCVGAATKIHKGSDDVCMAEVMGLSQALQIVQNLQLKQVIIEMDAALVVRAVQNNV</sequence>
<reference evidence="3 4" key="1">
    <citation type="journal article" date="2018" name="Front. Plant Sci.">
        <title>Red Clover (Trifolium pratense) and Zigzag Clover (T. medium) - A Picture of Genomic Similarities and Differences.</title>
        <authorList>
            <person name="Dluhosova J."/>
            <person name="Istvanek J."/>
            <person name="Nedelnik J."/>
            <person name="Repkova J."/>
        </authorList>
    </citation>
    <scope>NUCLEOTIDE SEQUENCE [LARGE SCALE GENOMIC DNA]</scope>
    <source>
        <strain evidence="4">cv. 10/8</strain>
        <tissue evidence="3">Leaf</tissue>
    </source>
</reference>
<feature type="domain" description="RNase H type-1" evidence="2">
    <location>
        <begin position="37"/>
        <end position="112"/>
    </location>
</feature>
<accession>A0A392S1D7</accession>
<evidence type="ECO:0000259" key="2">
    <source>
        <dbReference type="Pfam" id="PF13456"/>
    </source>
</evidence>
<feature type="non-terminal residue" evidence="3">
    <location>
        <position position="114"/>
    </location>
</feature>
<dbReference type="AlphaFoldDB" id="A0A392S1D7"/>
<dbReference type="InterPro" id="IPR036397">
    <property type="entry name" value="RNaseH_sf"/>
</dbReference>
<dbReference type="GO" id="GO:0004523">
    <property type="term" value="F:RNA-DNA hybrid ribonuclease activity"/>
    <property type="evidence" value="ECO:0007669"/>
    <property type="project" value="InterPro"/>
</dbReference>
<dbReference type="Pfam" id="PF13456">
    <property type="entry name" value="RVT_3"/>
    <property type="match status" value="1"/>
</dbReference>
<dbReference type="CDD" id="cd06222">
    <property type="entry name" value="RNase_H_like"/>
    <property type="match status" value="1"/>
</dbReference>
<dbReference type="InterPro" id="IPR044730">
    <property type="entry name" value="RNase_H-like_dom_plant"/>
</dbReference>
<feature type="region of interest" description="Disordered" evidence="1">
    <location>
        <begin position="1"/>
        <end position="23"/>
    </location>
</feature>
<keyword evidence="4" id="KW-1185">Reference proteome</keyword>
<dbReference type="EMBL" id="LXQA010307770">
    <property type="protein sequence ID" value="MCI42703.1"/>
    <property type="molecule type" value="Genomic_DNA"/>
</dbReference>
<name>A0A392S1D7_9FABA</name>
<feature type="compositionally biased region" description="Polar residues" evidence="1">
    <location>
        <begin position="10"/>
        <end position="23"/>
    </location>
</feature>
<dbReference type="PANTHER" id="PTHR47074">
    <property type="entry name" value="BNAC02G40300D PROTEIN"/>
    <property type="match status" value="1"/>
</dbReference>
<dbReference type="GO" id="GO:0003676">
    <property type="term" value="F:nucleic acid binding"/>
    <property type="evidence" value="ECO:0007669"/>
    <property type="project" value="InterPro"/>
</dbReference>
<dbReference type="InterPro" id="IPR002156">
    <property type="entry name" value="RNaseH_domain"/>
</dbReference>
<dbReference type="Proteomes" id="UP000265520">
    <property type="component" value="Unassembled WGS sequence"/>
</dbReference>
<protein>
    <submittedName>
        <fullName evidence="3">Ribonuclease H protein</fullName>
    </submittedName>
</protein>
<evidence type="ECO:0000313" key="4">
    <source>
        <dbReference type="Proteomes" id="UP000265520"/>
    </source>
</evidence>
<evidence type="ECO:0000256" key="1">
    <source>
        <dbReference type="SAM" id="MobiDB-lite"/>
    </source>
</evidence>
<dbReference type="InterPro" id="IPR012337">
    <property type="entry name" value="RNaseH-like_sf"/>
</dbReference>
<feature type="non-terminal residue" evidence="3">
    <location>
        <position position="1"/>
    </location>
</feature>
<dbReference type="Gene3D" id="3.30.420.10">
    <property type="entry name" value="Ribonuclease H-like superfamily/Ribonuclease H"/>
    <property type="match status" value="1"/>
</dbReference>
<comment type="caution">
    <text evidence="3">The sequence shown here is derived from an EMBL/GenBank/DDBJ whole genome shotgun (WGS) entry which is preliminary data.</text>
</comment>
<organism evidence="3 4">
    <name type="scientific">Trifolium medium</name>
    <dbReference type="NCBI Taxonomy" id="97028"/>
    <lineage>
        <taxon>Eukaryota</taxon>
        <taxon>Viridiplantae</taxon>
        <taxon>Streptophyta</taxon>
        <taxon>Embryophyta</taxon>
        <taxon>Tracheophyta</taxon>
        <taxon>Spermatophyta</taxon>
        <taxon>Magnoliopsida</taxon>
        <taxon>eudicotyledons</taxon>
        <taxon>Gunneridae</taxon>
        <taxon>Pentapetalae</taxon>
        <taxon>rosids</taxon>
        <taxon>fabids</taxon>
        <taxon>Fabales</taxon>
        <taxon>Fabaceae</taxon>
        <taxon>Papilionoideae</taxon>
        <taxon>50 kb inversion clade</taxon>
        <taxon>NPAAA clade</taxon>
        <taxon>Hologalegina</taxon>
        <taxon>IRL clade</taxon>
        <taxon>Trifolieae</taxon>
        <taxon>Trifolium</taxon>
    </lineage>
</organism>
<dbReference type="SUPFAM" id="SSF53098">
    <property type="entry name" value="Ribonuclease H-like"/>
    <property type="match status" value="1"/>
</dbReference>
<evidence type="ECO:0000313" key="3">
    <source>
        <dbReference type="EMBL" id="MCI42703.1"/>
    </source>
</evidence>
<proteinExistence type="predicted"/>
<dbReference type="InterPro" id="IPR052929">
    <property type="entry name" value="RNase_H-like_EbsB-rel"/>
</dbReference>
<dbReference type="PANTHER" id="PTHR47074:SF48">
    <property type="entry name" value="POLYNUCLEOTIDYL TRANSFERASE, RIBONUCLEASE H-LIKE SUPERFAMILY PROTEIN"/>
    <property type="match status" value="1"/>
</dbReference>